<reference evidence="7 8" key="1">
    <citation type="submission" date="2017-09" db="EMBL/GenBank/DDBJ databases">
        <title>Depth-based differentiation of microbial function through sediment-hosted aquifers and enrichment of novel symbionts in the deep terrestrial subsurface.</title>
        <authorList>
            <person name="Probst A.J."/>
            <person name="Ladd B."/>
            <person name="Jarett J.K."/>
            <person name="Geller-Mcgrath D.E."/>
            <person name="Sieber C.M."/>
            <person name="Emerson J.B."/>
            <person name="Anantharaman K."/>
            <person name="Thomas B.C."/>
            <person name="Malmstrom R."/>
            <person name="Stieglmeier M."/>
            <person name="Klingl A."/>
            <person name="Woyke T."/>
            <person name="Ryan C.M."/>
            <person name="Banfield J.F."/>
        </authorList>
    </citation>
    <scope>NUCLEOTIDE SEQUENCE [LARGE SCALE GENOMIC DNA]</scope>
    <source>
        <strain evidence="7">CG08_land_8_20_14_0_20_45_16</strain>
    </source>
</reference>
<proteinExistence type="inferred from homology"/>
<protein>
    <recommendedName>
        <fullName evidence="6">GH26 domain-containing protein</fullName>
    </recommendedName>
</protein>
<dbReference type="GO" id="GO:0006080">
    <property type="term" value="P:substituted mannan metabolic process"/>
    <property type="evidence" value="ECO:0007669"/>
    <property type="project" value="InterPro"/>
</dbReference>
<dbReference type="Proteomes" id="UP000231343">
    <property type="component" value="Unassembled WGS sequence"/>
</dbReference>
<dbReference type="GO" id="GO:0016985">
    <property type="term" value="F:mannan endo-1,4-beta-mannosidase activity"/>
    <property type="evidence" value="ECO:0007669"/>
    <property type="project" value="InterPro"/>
</dbReference>
<organism evidence="7 8">
    <name type="scientific">Candidatus Saganbacteria bacterium CG08_land_8_20_14_0_20_45_16</name>
    <dbReference type="NCBI Taxonomy" id="2014293"/>
    <lineage>
        <taxon>Bacteria</taxon>
        <taxon>Bacillati</taxon>
        <taxon>Saganbacteria</taxon>
    </lineage>
</organism>
<gene>
    <name evidence="7" type="ORF">COT42_07200</name>
</gene>
<evidence type="ECO:0000256" key="4">
    <source>
        <dbReference type="PROSITE-ProRule" id="PRU01100"/>
    </source>
</evidence>
<dbReference type="PROSITE" id="PS51257">
    <property type="entry name" value="PROKAR_LIPOPROTEIN"/>
    <property type="match status" value="1"/>
</dbReference>
<name>A0A2H0XV32_UNCSA</name>
<evidence type="ECO:0000313" key="7">
    <source>
        <dbReference type="EMBL" id="PIS28711.1"/>
    </source>
</evidence>
<feature type="domain" description="GH26" evidence="6">
    <location>
        <begin position="7"/>
        <end position="316"/>
    </location>
</feature>
<feature type="active site" description="Proton donor" evidence="4">
    <location>
        <position position="138"/>
    </location>
</feature>
<dbReference type="SUPFAM" id="SSF51445">
    <property type="entry name" value="(Trans)glycosidases"/>
    <property type="match status" value="1"/>
</dbReference>
<dbReference type="PROSITE" id="PS51764">
    <property type="entry name" value="GH26"/>
    <property type="match status" value="1"/>
</dbReference>
<evidence type="ECO:0000256" key="1">
    <source>
        <dbReference type="ARBA" id="ARBA00007754"/>
    </source>
</evidence>
<comment type="caution">
    <text evidence="7">The sequence shown here is derived from an EMBL/GenBank/DDBJ whole genome shotgun (WGS) entry which is preliminary data.</text>
</comment>
<feature type="chain" id="PRO_5013883828" description="GH26 domain-containing protein" evidence="5">
    <location>
        <begin position="23"/>
        <end position="317"/>
    </location>
</feature>
<dbReference type="PANTHER" id="PTHR40079:SF4">
    <property type="entry name" value="GH26 DOMAIN-CONTAINING PROTEIN-RELATED"/>
    <property type="match status" value="1"/>
</dbReference>
<dbReference type="InterPro" id="IPR000805">
    <property type="entry name" value="Glyco_hydro_26"/>
</dbReference>
<evidence type="ECO:0000256" key="5">
    <source>
        <dbReference type="SAM" id="SignalP"/>
    </source>
</evidence>
<dbReference type="Pfam" id="PF02156">
    <property type="entry name" value="Glyco_hydro_26"/>
    <property type="match status" value="1"/>
</dbReference>
<keyword evidence="5" id="KW-0732">Signal</keyword>
<dbReference type="InterPro" id="IPR022790">
    <property type="entry name" value="GH26_dom"/>
</dbReference>
<comment type="similarity">
    <text evidence="1 4">Belongs to the glycosyl hydrolase 26 family.</text>
</comment>
<evidence type="ECO:0000259" key="6">
    <source>
        <dbReference type="PROSITE" id="PS51764"/>
    </source>
</evidence>
<feature type="signal peptide" evidence="5">
    <location>
        <begin position="1"/>
        <end position="22"/>
    </location>
</feature>
<evidence type="ECO:0000256" key="2">
    <source>
        <dbReference type="ARBA" id="ARBA00022801"/>
    </source>
</evidence>
<dbReference type="AlphaFoldDB" id="A0A2H0XV32"/>
<sequence length="317" mass="35147">MKLPLCFICLVLILFLSGCGGSGVTNSSNEKITGNFSGCAVGAFVGGLDNLEAFQSMIGQNLAVVHWYVHWQDPFPTAEANLVAASGSVPLITWEPWVSHTLGTLEAIASGSFEAYVSNFLLAAKNWGRPILLRFAHEMNGNWYPWDGSHNGAAAGPAKYQQAWRYIYNVRERVKASNVSLVWIPNNNNLPDAAWNEPANYYPGDQYVDWVGLDGYNWGYSAWEDFSAVFNSAYNQLITLTNKPLMIAEFASAEQGGSKAVWLSETLALVQTDYTRIKLLCYFNVNKERDWRLNSSPSAEAAFRSGISSSYFVQKML</sequence>
<accession>A0A2H0XV32</accession>
<dbReference type="InterPro" id="IPR017853">
    <property type="entry name" value="GH"/>
</dbReference>
<evidence type="ECO:0000313" key="8">
    <source>
        <dbReference type="Proteomes" id="UP000231343"/>
    </source>
</evidence>
<feature type="active site" description="Nucleophile" evidence="4">
    <location>
        <position position="249"/>
    </location>
</feature>
<dbReference type="EMBL" id="PEYM01000120">
    <property type="protein sequence ID" value="PIS28711.1"/>
    <property type="molecule type" value="Genomic_DNA"/>
</dbReference>
<keyword evidence="3 4" id="KW-0326">Glycosidase</keyword>
<dbReference type="Gene3D" id="3.20.20.80">
    <property type="entry name" value="Glycosidases"/>
    <property type="match status" value="1"/>
</dbReference>
<evidence type="ECO:0000256" key="3">
    <source>
        <dbReference type="ARBA" id="ARBA00023295"/>
    </source>
</evidence>
<keyword evidence="2 4" id="KW-0378">Hydrolase</keyword>
<dbReference type="PANTHER" id="PTHR40079">
    <property type="entry name" value="MANNAN ENDO-1,4-BETA-MANNOSIDASE E-RELATED"/>
    <property type="match status" value="1"/>
</dbReference>